<evidence type="ECO:0000256" key="3">
    <source>
        <dbReference type="ARBA" id="ARBA00012483"/>
    </source>
</evidence>
<evidence type="ECO:0000313" key="16">
    <source>
        <dbReference type="Proteomes" id="UP000184330"/>
    </source>
</evidence>
<dbReference type="EMBL" id="FJOG01000048">
    <property type="protein sequence ID" value="CZR67845.1"/>
    <property type="molecule type" value="Genomic_DNA"/>
</dbReference>
<dbReference type="GO" id="GO:0016567">
    <property type="term" value="P:protein ubiquitination"/>
    <property type="evidence" value="ECO:0007669"/>
    <property type="project" value="TreeGrafter"/>
</dbReference>
<dbReference type="GO" id="GO:0016020">
    <property type="term" value="C:membrane"/>
    <property type="evidence" value="ECO:0007669"/>
    <property type="project" value="UniProtKB-SubCell"/>
</dbReference>
<evidence type="ECO:0000256" key="7">
    <source>
        <dbReference type="ARBA" id="ARBA00022771"/>
    </source>
</evidence>
<keyword evidence="11" id="KW-0472">Membrane</keyword>
<dbReference type="EC" id="2.3.2.27" evidence="3"/>
<dbReference type="InterPro" id="IPR013083">
    <property type="entry name" value="Znf_RING/FYVE/PHD"/>
</dbReference>
<evidence type="ECO:0000259" key="14">
    <source>
        <dbReference type="PROSITE" id="PS50089"/>
    </source>
</evidence>
<evidence type="ECO:0000256" key="10">
    <source>
        <dbReference type="ARBA" id="ARBA00022989"/>
    </source>
</evidence>
<dbReference type="STRING" id="576137.A0A1L7XS67"/>
<evidence type="ECO:0000256" key="1">
    <source>
        <dbReference type="ARBA" id="ARBA00000900"/>
    </source>
</evidence>
<keyword evidence="7 12" id="KW-0863">Zinc-finger</keyword>
<keyword evidence="5" id="KW-0812">Transmembrane</keyword>
<evidence type="ECO:0000256" key="9">
    <source>
        <dbReference type="ARBA" id="ARBA00022833"/>
    </source>
</evidence>
<keyword evidence="4" id="KW-0808">Transferase</keyword>
<dbReference type="GO" id="GO:0006511">
    <property type="term" value="P:ubiquitin-dependent protein catabolic process"/>
    <property type="evidence" value="ECO:0007669"/>
    <property type="project" value="TreeGrafter"/>
</dbReference>
<evidence type="ECO:0000256" key="12">
    <source>
        <dbReference type="PROSITE-ProRule" id="PRU00175"/>
    </source>
</evidence>
<evidence type="ECO:0000256" key="8">
    <source>
        <dbReference type="ARBA" id="ARBA00022786"/>
    </source>
</evidence>
<keyword evidence="9" id="KW-0862">Zinc</keyword>
<evidence type="ECO:0000256" key="2">
    <source>
        <dbReference type="ARBA" id="ARBA00004141"/>
    </source>
</evidence>
<keyword evidence="10" id="KW-1133">Transmembrane helix</keyword>
<evidence type="ECO:0000256" key="5">
    <source>
        <dbReference type="ARBA" id="ARBA00022692"/>
    </source>
</evidence>
<dbReference type="SUPFAM" id="SSF57850">
    <property type="entry name" value="RING/U-box"/>
    <property type="match status" value="1"/>
</dbReference>
<dbReference type="Pfam" id="PF13639">
    <property type="entry name" value="zf-RING_2"/>
    <property type="match status" value="1"/>
</dbReference>
<evidence type="ECO:0000256" key="6">
    <source>
        <dbReference type="ARBA" id="ARBA00022723"/>
    </source>
</evidence>
<keyword evidence="6" id="KW-0479">Metal-binding</keyword>
<dbReference type="OrthoDB" id="3552128at2759"/>
<name>A0A1L7XS67_9HELO</name>
<evidence type="ECO:0000256" key="11">
    <source>
        <dbReference type="ARBA" id="ARBA00023136"/>
    </source>
</evidence>
<feature type="domain" description="RING-type" evidence="14">
    <location>
        <begin position="281"/>
        <end position="328"/>
    </location>
</feature>
<evidence type="ECO:0000256" key="13">
    <source>
        <dbReference type="SAM" id="MobiDB-lite"/>
    </source>
</evidence>
<accession>A0A1L7XS67</accession>
<organism evidence="15 16">
    <name type="scientific">Phialocephala subalpina</name>
    <dbReference type="NCBI Taxonomy" id="576137"/>
    <lineage>
        <taxon>Eukaryota</taxon>
        <taxon>Fungi</taxon>
        <taxon>Dikarya</taxon>
        <taxon>Ascomycota</taxon>
        <taxon>Pezizomycotina</taxon>
        <taxon>Leotiomycetes</taxon>
        <taxon>Helotiales</taxon>
        <taxon>Mollisiaceae</taxon>
        <taxon>Phialocephala</taxon>
        <taxon>Phialocephala fortinii species complex</taxon>
    </lineage>
</organism>
<dbReference type="PANTHER" id="PTHR45977:SF4">
    <property type="entry name" value="RING-TYPE DOMAIN-CONTAINING PROTEIN"/>
    <property type="match status" value="1"/>
</dbReference>
<dbReference type="Gene3D" id="3.30.40.10">
    <property type="entry name" value="Zinc/RING finger domain, C3HC4 (zinc finger)"/>
    <property type="match status" value="1"/>
</dbReference>
<comment type="subcellular location">
    <subcellularLocation>
        <location evidence="2">Membrane</location>
        <topology evidence="2">Multi-pass membrane protein</topology>
    </subcellularLocation>
</comment>
<evidence type="ECO:0000313" key="15">
    <source>
        <dbReference type="EMBL" id="CZR67845.1"/>
    </source>
</evidence>
<dbReference type="GO" id="GO:0061630">
    <property type="term" value="F:ubiquitin protein ligase activity"/>
    <property type="evidence" value="ECO:0007669"/>
    <property type="project" value="UniProtKB-EC"/>
</dbReference>
<feature type="region of interest" description="Disordered" evidence="13">
    <location>
        <begin position="357"/>
        <end position="386"/>
    </location>
</feature>
<comment type="catalytic activity">
    <reaction evidence="1">
        <text>S-ubiquitinyl-[E2 ubiquitin-conjugating enzyme]-L-cysteine + [acceptor protein]-L-lysine = [E2 ubiquitin-conjugating enzyme]-L-cysteine + N(6)-ubiquitinyl-[acceptor protein]-L-lysine.</text>
        <dbReference type="EC" id="2.3.2.27"/>
    </reaction>
</comment>
<dbReference type="GO" id="GO:0008270">
    <property type="term" value="F:zinc ion binding"/>
    <property type="evidence" value="ECO:0007669"/>
    <property type="project" value="UniProtKB-KW"/>
</dbReference>
<proteinExistence type="predicted"/>
<dbReference type="InterPro" id="IPR001841">
    <property type="entry name" value="Znf_RING"/>
</dbReference>
<sequence length="516" mass="59592">MCRTSFTTFYVLCGHSTIDNNKCQARDCIIEVPQQSFEQFRVCNHCSRGRSARLPRRQRLANHQQSRLRIAQEQEKYAAQLRLQAGTLAENARIFELEREEERSLAEISPDSMTMVQSHRIQFLYNALVEKSRDEMAIMEIHSSRPRTLRRALFNIPASLMENWTIIQFTTHSEVLMEYINNHSEQISEENDAIFEAWETLSVQERRDRMVDITRRQRQLSQDLANLRAIETLRDSRLDINTLPLYRARAAKKHLRAKAISQLLEPVELKTLPKDEFSQRCGICMESFGNIKEDEEAEKPSCLPCGHVYGTTCLTTWLMENSTCGFCRRNFWEELGSHPPPPIHQFALVEEGQSEHDLGLPDYVGGDGSLPPAPHPSAASDGEELEDEEWPELENEHIIFNFPLFEAILPPLADQGEFISLDSEPDEELEPVPQDENTFMVWGMSSSEDLAMDEQQFDSDEMMRLLDEDQGIEMEDLGDSRPMISEQNVQGNEVDTFFEQIDFDREGLPPPWFRLE</sequence>
<dbReference type="AlphaFoldDB" id="A0A1L7XS67"/>
<dbReference type="Proteomes" id="UP000184330">
    <property type="component" value="Unassembled WGS sequence"/>
</dbReference>
<keyword evidence="8" id="KW-0833">Ubl conjugation pathway</keyword>
<dbReference type="PANTHER" id="PTHR45977">
    <property type="entry name" value="TARGET OF ERK KINASE MPK-1"/>
    <property type="match status" value="1"/>
</dbReference>
<keyword evidence="16" id="KW-1185">Reference proteome</keyword>
<protein>
    <recommendedName>
        <fullName evidence="3">RING-type E3 ubiquitin transferase</fullName>
        <ecNumber evidence="3">2.3.2.27</ecNumber>
    </recommendedName>
</protein>
<reference evidence="15 16" key="1">
    <citation type="submission" date="2016-03" db="EMBL/GenBank/DDBJ databases">
        <authorList>
            <person name="Ploux O."/>
        </authorList>
    </citation>
    <scope>NUCLEOTIDE SEQUENCE [LARGE SCALE GENOMIC DNA]</scope>
    <source>
        <strain evidence="15 16">UAMH 11012</strain>
    </source>
</reference>
<dbReference type="PROSITE" id="PS50089">
    <property type="entry name" value="ZF_RING_2"/>
    <property type="match status" value="1"/>
</dbReference>
<gene>
    <name evidence="15" type="ORF">PAC_17744</name>
</gene>
<evidence type="ECO:0000256" key="4">
    <source>
        <dbReference type="ARBA" id="ARBA00022679"/>
    </source>
</evidence>